<feature type="compositionally biased region" description="Pro residues" evidence="1">
    <location>
        <begin position="134"/>
        <end position="152"/>
    </location>
</feature>
<evidence type="ECO:0000313" key="2">
    <source>
        <dbReference type="EMBL" id="GMN68156.1"/>
    </source>
</evidence>
<gene>
    <name evidence="2" type="ORF">TIFTF001_037211</name>
</gene>
<dbReference type="EMBL" id="BTGU01000561">
    <property type="protein sequence ID" value="GMN68156.1"/>
    <property type="molecule type" value="Genomic_DNA"/>
</dbReference>
<proteinExistence type="predicted"/>
<organism evidence="2 3">
    <name type="scientific">Ficus carica</name>
    <name type="common">Common fig</name>
    <dbReference type="NCBI Taxonomy" id="3494"/>
    <lineage>
        <taxon>Eukaryota</taxon>
        <taxon>Viridiplantae</taxon>
        <taxon>Streptophyta</taxon>
        <taxon>Embryophyta</taxon>
        <taxon>Tracheophyta</taxon>
        <taxon>Spermatophyta</taxon>
        <taxon>Magnoliopsida</taxon>
        <taxon>eudicotyledons</taxon>
        <taxon>Gunneridae</taxon>
        <taxon>Pentapetalae</taxon>
        <taxon>rosids</taxon>
        <taxon>fabids</taxon>
        <taxon>Rosales</taxon>
        <taxon>Moraceae</taxon>
        <taxon>Ficeae</taxon>
        <taxon>Ficus</taxon>
    </lineage>
</organism>
<keyword evidence="3" id="KW-1185">Reference proteome</keyword>
<dbReference type="AlphaFoldDB" id="A0AA88E5N5"/>
<accession>A0AA88E5N5</accession>
<name>A0AA88E5N5_FICCA</name>
<dbReference type="Proteomes" id="UP001187192">
    <property type="component" value="Unassembled WGS sequence"/>
</dbReference>
<sequence length="152" mass="17209">MVKTSSNLAEGCCKALVGVYWERLEPRTSEGFPSQHYGALFRIQRMPAPYQPEAVGDNDTRIDPEEENPTKYGSFRLNARVIYISMVRPRAAAERRPQEANLAEMIVNLQCRLEDQECKMQNLREQLAQENQELPPPPVVQTPPVAPTVPMA</sequence>
<reference evidence="2" key="1">
    <citation type="submission" date="2023-07" db="EMBL/GenBank/DDBJ databases">
        <title>draft genome sequence of fig (Ficus carica).</title>
        <authorList>
            <person name="Takahashi T."/>
            <person name="Nishimura K."/>
        </authorList>
    </citation>
    <scope>NUCLEOTIDE SEQUENCE</scope>
</reference>
<protein>
    <submittedName>
        <fullName evidence="2">Uncharacterized protein</fullName>
    </submittedName>
</protein>
<comment type="caution">
    <text evidence="2">The sequence shown here is derived from an EMBL/GenBank/DDBJ whole genome shotgun (WGS) entry which is preliminary data.</text>
</comment>
<feature type="region of interest" description="Disordered" evidence="1">
    <location>
        <begin position="130"/>
        <end position="152"/>
    </location>
</feature>
<evidence type="ECO:0000313" key="3">
    <source>
        <dbReference type="Proteomes" id="UP001187192"/>
    </source>
</evidence>
<evidence type="ECO:0000256" key="1">
    <source>
        <dbReference type="SAM" id="MobiDB-lite"/>
    </source>
</evidence>